<accession>A0AA39U347</accession>
<dbReference type="Pfam" id="PF00043">
    <property type="entry name" value="GST_C"/>
    <property type="match status" value="1"/>
</dbReference>
<dbReference type="Gene3D" id="1.20.1050.10">
    <property type="match status" value="1"/>
</dbReference>
<dbReference type="FunFam" id="3.40.30.10:FF:000156">
    <property type="entry name" value="Glutathione S-transferase 1"/>
    <property type="match status" value="1"/>
</dbReference>
<sequence length="236" mass="26159">MTIVVHHLQRSASERIIWLLEELDVPYELKTYRRDAETIMAPPEYKALHPVGTSPIIPDGPTTLSETSAIMEYILAKRAAGPGKPQQLAVPASAPNYTDYVFWLHCAISSLQSDSMLATFVSWAGVPRDHIVAQVVQRRPANVLAHLDARLRASPWLASDALTAADVYPVFTVTTMRLFVPFALEGRDGIRAWLRRVAQRPAYKAMVGKAERGEDRGVFLVLGVEAPEPFRSADVD</sequence>
<evidence type="ECO:0000259" key="5">
    <source>
        <dbReference type="PROSITE" id="PS50404"/>
    </source>
</evidence>
<dbReference type="GO" id="GO:0005737">
    <property type="term" value="C:cytoplasm"/>
    <property type="evidence" value="ECO:0007669"/>
    <property type="project" value="UniProtKB-ARBA"/>
</dbReference>
<dbReference type="InterPro" id="IPR004045">
    <property type="entry name" value="Glutathione_S-Trfase_N"/>
</dbReference>
<dbReference type="PROSITE" id="PS50404">
    <property type="entry name" value="GST_NTER"/>
    <property type="match status" value="1"/>
</dbReference>
<evidence type="ECO:0000259" key="6">
    <source>
        <dbReference type="PROSITE" id="PS50405"/>
    </source>
</evidence>
<reference evidence="7" key="1">
    <citation type="submission" date="2023-06" db="EMBL/GenBank/DDBJ databases">
        <title>Multi-omics analyses reveal the molecular pathogenesis toolkit of Lasiodiplodia hormozganensis, a cross-kingdom pathogen.</title>
        <authorList>
            <person name="Felix C."/>
            <person name="Meneses R."/>
            <person name="Goncalves M.F.M."/>
            <person name="Tilleman L."/>
            <person name="Duarte A.S."/>
            <person name="Jorrin-Novo J.V."/>
            <person name="Van De Peer Y."/>
            <person name="Deforce D."/>
            <person name="Van Nieuwerburgh F."/>
            <person name="Esteves A.C."/>
            <person name="Alves A."/>
        </authorList>
    </citation>
    <scope>NUCLEOTIDE SEQUENCE</scope>
    <source>
        <strain evidence="7">CBS 339.90</strain>
    </source>
</reference>
<dbReference type="EC" id="2.5.1.18" evidence="2"/>
<proteinExistence type="inferred from homology"/>
<dbReference type="AlphaFoldDB" id="A0AA39U347"/>
<comment type="caution">
    <text evidence="7">The sequence shown here is derived from an EMBL/GenBank/DDBJ whole genome shotgun (WGS) entry which is preliminary data.</text>
</comment>
<dbReference type="PROSITE" id="PS50405">
    <property type="entry name" value="GST_CTER"/>
    <property type="match status" value="1"/>
</dbReference>
<evidence type="ECO:0000313" key="7">
    <source>
        <dbReference type="EMBL" id="KAK0610730.1"/>
    </source>
</evidence>
<dbReference type="PANTHER" id="PTHR44051">
    <property type="entry name" value="GLUTATHIONE S-TRANSFERASE-RELATED"/>
    <property type="match status" value="1"/>
</dbReference>
<dbReference type="SUPFAM" id="SSF47616">
    <property type="entry name" value="GST C-terminal domain-like"/>
    <property type="match status" value="1"/>
</dbReference>
<dbReference type="EMBL" id="JAUJDW010000216">
    <property type="protein sequence ID" value="KAK0610730.1"/>
    <property type="molecule type" value="Genomic_DNA"/>
</dbReference>
<dbReference type="InterPro" id="IPR036282">
    <property type="entry name" value="Glutathione-S-Trfase_C_sf"/>
</dbReference>
<keyword evidence="3" id="KW-0808">Transferase</keyword>
<organism evidence="7 8">
    <name type="scientific">Lasiodiplodia hormozganensis</name>
    <dbReference type="NCBI Taxonomy" id="869390"/>
    <lineage>
        <taxon>Eukaryota</taxon>
        <taxon>Fungi</taxon>
        <taxon>Dikarya</taxon>
        <taxon>Ascomycota</taxon>
        <taxon>Pezizomycotina</taxon>
        <taxon>Dothideomycetes</taxon>
        <taxon>Dothideomycetes incertae sedis</taxon>
        <taxon>Botryosphaeriales</taxon>
        <taxon>Botryosphaeriaceae</taxon>
        <taxon>Lasiodiplodia</taxon>
    </lineage>
</organism>
<dbReference type="SFLD" id="SFLDS00019">
    <property type="entry name" value="Glutathione_Transferase_(cytos"/>
    <property type="match status" value="1"/>
</dbReference>
<dbReference type="PANTHER" id="PTHR44051:SF9">
    <property type="entry name" value="GLUTATHIONE S-TRANSFERASE 1"/>
    <property type="match status" value="1"/>
</dbReference>
<evidence type="ECO:0000256" key="2">
    <source>
        <dbReference type="ARBA" id="ARBA00012452"/>
    </source>
</evidence>
<dbReference type="CDD" id="cd03046">
    <property type="entry name" value="GST_N_GTT1_like"/>
    <property type="match status" value="1"/>
</dbReference>
<protein>
    <recommendedName>
        <fullName evidence="2">glutathione transferase</fullName>
        <ecNumber evidence="2">2.5.1.18</ecNumber>
    </recommendedName>
</protein>
<dbReference type="InterPro" id="IPR004046">
    <property type="entry name" value="GST_C"/>
</dbReference>
<evidence type="ECO:0000256" key="4">
    <source>
        <dbReference type="ARBA" id="ARBA00047960"/>
    </source>
</evidence>
<dbReference type="SUPFAM" id="SSF52833">
    <property type="entry name" value="Thioredoxin-like"/>
    <property type="match status" value="1"/>
</dbReference>
<keyword evidence="8" id="KW-1185">Reference proteome</keyword>
<dbReference type="Gene3D" id="3.40.30.10">
    <property type="entry name" value="Glutaredoxin"/>
    <property type="match status" value="1"/>
</dbReference>
<dbReference type="GO" id="GO:0004602">
    <property type="term" value="F:glutathione peroxidase activity"/>
    <property type="evidence" value="ECO:0007669"/>
    <property type="project" value="UniProtKB-ARBA"/>
</dbReference>
<feature type="domain" description="GST C-terminal" evidence="6">
    <location>
        <begin position="98"/>
        <end position="219"/>
    </location>
</feature>
<dbReference type="Proteomes" id="UP001175001">
    <property type="component" value="Unassembled WGS sequence"/>
</dbReference>
<dbReference type="InterPro" id="IPR040079">
    <property type="entry name" value="Glutathione_S-Trfase"/>
</dbReference>
<dbReference type="InterPro" id="IPR010987">
    <property type="entry name" value="Glutathione-S-Trfase_C-like"/>
</dbReference>
<feature type="domain" description="GST N-terminal" evidence="5">
    <location>
        <begin position="1"/>
        <end position="82"/>
    </location>
</feature>
<gene>
    <name evidence="7" type="primary">gst3_2</name>
    <name evidence="7" type="ORF">DIS24_g12030</name>
</gene>
<comment type="catalytic activity">
    <reaction evidence="4">
        <text>RX + glutathione = an S-substituted glutathione + a halide anion + H(+)</text>
        <dbReference type="Rhea" id="RHEA:16437"/>
        <dbReference type="ChEBI" id="CHEBI:15378"/>
        <dbReference type="ChEBI" id="CHEBI:16042"/>
        <dbReference type="ChEBI" id="CHEBI:17792"/>
        <dbReference type="ChEBI" id="CHEBI:57925"/>
        <dbReference type="ChEBI" id="CHEBI:90779"/>
        <dbReference type="EC" id="2.5.1.18"/>
    </reaction>
</comment>
<evidence type="ECO:0000256" key="3">
    <source>
        <dbReference type="ARBA" id="ARBA00022679"/>
    </source>
</evidence>
<dbReference type="Pfam" id="PF13409">
    <property type="entry name" value="GST_N_2"/>
    <property type="match status" value="1"/>
</dbReference>
<name>A0AA39U347_9PEZI</name>
<evidence type="ECO:0000256" key="1">
    <source>
        <dbReference type="ARBA" id="ARBA00007409"/>
    </source>
</evidence>
<dbReference type="InterPro" id="IPR036249">
    <property type="entry name" value="Thioredoxin-like_sf"/>
</dbReference>
<comment type="similarity">
    <text evidence="1">Belongs to the GST superfamily.</text>
</comment>
<dbReference type="GO" id="GO:0004364">
    <property type="term" value="F:glutathione transferase activity"/>
    <property type="evidence" value="ECO:0007669"/>
    <property type="project" value="UniProtKB-EC"/>
</dbReference>
<dbReference type="SFLD" id="SFLDG00358">
    <property type="entry name" value="Main_(cytGST)"/>
    <property type="match status" value="1"/>
</dbReference>
<evidence type="ECO:0000313" key="8">
    <source>
        <dbReference type="Proteomes" id="UP001175001"/>
    </source>
</evidence>